<evidence type="ECO:0000313" key="10">
    <source>
        <dbReference type="Proteomes" id="UP001500582"/>
    </source>
</evidence>
<dbReference type="InterPro" id="IPR006103">
    <property type="entry name" value="Glyco_hydro_2_cat"/>
</dbReference>
<keyword evidence="2 9" id="KW-0378">Hydrolase</keyword>
<dbReference type="SUPFAM" id="SSF49785">
    <property type="entry name" value="Galactose-binding domain-like"/>
    <property type="match status" value="1"/>
</dbReference>
<evidence type="ECO:0000256" key="1">
    <source>
        <dbReference type="ARBA" id="ARBA00007401"/>
    </source>
</evidence>
<dbReference type="Gene3D" id="3.20.20.80">
    <property type="entry name" value="Glycosidases"/>
    <property type="match status" value="1"/>
</dbReference>
<dbReference type="PANTHER" id="PTHR42732">
    <property type="entry name" value="BETA-GALACTOSIDASE"/>
    <property type="match status" value="1"/>
</dbReference>
<feature type="domain" description="Glycoside hydrolase family 2 catalytic" evidence="5">
    <location>
        <begin position="287"/>
        <end position="478"/>
    </location>
</feature>
<dbReference type="Gene3D" id="2.60.40.10">
    <property type="entry name" value="Immunoglobulins"/>
    <property type="match status" value="3"/>
</dbReference>
<dbReference type="GO" id="GO:0016787">
    <property type="term" value="F:hydrolase activity"/>
    <property type="evidence" value="ECO:0007669"/>
    <property type="project" value="UniProtKB-KW"/>
</dbReference>
<dbReference type="InterPro" id="IPR013783">
    <property type="entry name" value="Ig-like_fold"/>
</dbReference>
<comment type="similarity">
    <text evidence="1">Belongs to the glycosyl hydrolase 2 family.</text>
</comment>
<evidence type="ECO:0000313" key="9">
    <source>
        <dbReference type="EMBL" id="GAA4317644.1"/>
    </source>
</evidence>
<evidence type="ECO:0000259" key="5">
    <source>
        <dbReference type="Pfam" id="PF02836"/>
    </source>
</evidence>
<evidence type="ECO:0000259" key="8">
    <source>
        <dbReference type="Pfam" id="PF18565"/>
    </source>
</evidence>
<reference evidence="10" key="1">
    <citation type="journal article" date="2019" name="Int. J. Syst. Evol. Microbiol.">
        <title>The Global Catalogue of Microorganisms (GCM) 10K type strain sequencing project: providing services to taxonomists for standard genome sequencing and annotation.</title>
        <authorList>
            <consortium name="The Broad Institute Genomics Platform"/>
            <consortium name="The Broad Institute Genome Sequencing Center for Infectious Disease"/>
            <person name="Wu L."/>
            <person name="Ma J."/>
        </authorList>
    </citation>
    <scope>NUCLEOTIDE SEQUENCE [LARGE SCALE GENOMIC DNA]</scope>
    <source>
        <strain evidence="10">JCM 17705</strain>
    </source>
</reference>
<dbReference type="Pfam" id="PF02837">
    <property type="entry name" value="Glyco_hydro_2_N"/>
    <property type="match status" value="1"/>
</dbReference>
<dbReference type="InterPro" id="IPR051913">
    <property type="entry name" value="GH2_Domain-Containing"/>
</dbReference>
<dbReference type="EMBL" id="BAABFT010000003">
    <property type="protein sequence ID" value="GAA4317644.1"/>
    <property type="molecule type" value="Genomic_DNA"/>
</dbReference>
<dbReference type="InterPro" id="IPR008979">
    <property type="entry name" value="Galactose-bd-like_sf"/>
</dbReference>
<evidence type="ECO:0000256" key="2">
    <source>
        <dbReference type="ARBA" id="ARBA00022801"/>
    </source>
</evidence>
<name>A0ABP8G5C3_9SPHI</name>
<keyword evidence="3" id="KW-0326">Glycosidase</keyword>
<dbReference type="InterPro" id="IPR006101">
    <property type="entry name" value="Glyco_hydro_2"/>
</dbReference>
<dbReference type="Proteomes" id="UP001500582">
    <property type="component" value="Unassembled WGS sequence"/>
</dbReference>
<dbReference type="Pfam" id="PF18565">
    <property type="entry name" value="Glyco_hydro2_C5"/>
    <property type="match status" value="1"/>
</dbReference>
<evidence type="ECO:0000256" key="3">
    <source>
        <dbReference type="ARBA" id="ARBA00023295"/>
    </source>
</evidence>
<feature type="domain" description="Glycosyl hydrolases family 2 sugar binding" evidence="6">
    <location>
        <begin position="72"/>
        <end position="164"/>
    </location>
</feature>
<protein>
    <submittedName>
        <fullName evidence="9">Glycoside hydrolase family 2 TIM barrel-domain containing protein</fullName>
    </submittedName>
</protein>
<dbReference type="InterPro" id="IPR006102">
    <property type="entry name" value="Ig-like_GH2"/>
</dbReference>
<proteinExistence type="inferred from homology"/>
<evidence type="ECO:0000259" key="4">
    <source>
        <dbReference type="Pfam" id="PF00703"/>
    </source>
</evidence>
<dbReference type="Pfam" id="PF02836">
    <property type="entry name" value="Glyco_hydro_2_C"/>
    <property type="match status" value="1"/>
</dbReference>
<feature type="domain" description="DUF4982" evidence="7">
    <location>
        <begin position="619"/>
        <end position="677"/>
    </location>
</feature>
<sequence>MLAGFVEASAQNVNEKELFNTGWKFHKGDLNDAQNVTYNDAGWRKLTLPHDWSIEEPFSEKWASATAYLPGGIGWYRKTFTLSAVQAGKRLYIYFDGVYMNSDVWINGHHLGKRPNGFTPFEYDITPFVNKSKPNVIAVKADHSEFADSRWYTGSGIYRNVYLKVKNDVHFKLWGVGFSTPVVGKDKAEGKVNVAIANNQNAKASVTVKASLIDAAGKVVGQKSNTVTIAAKDSADTGLDFVVNNPRLWSVNKPELYTLTVSLWQNGKKTDEWKDEVGIRKIEFDADKGFFLNDENLKLKGVCIHDDAGALGVAVPPEVWVRRLRKLKAGGTNSIRMSHNPHADYLYKLCDKMGFLVMDEAFDEWEYGKNKWVEGWNVGKPANFGYHTYFKEWAERDVRDMVQRSRNHPSIIMWSIGNEIDYPNDPYTHPVLDSGRNPQIYGKGYMPEHPPVSRLGELSKKLANAVKSVDKSRPVTAALAGVVMSNTTDYPDNLDLVGYNYQEYRYKDDHAKYPKRFIYGSENGMAISAWNAVDSNQYISAQYLWTGIDYLGEAGKWPWRSNEAGLLDMAGFEKASYYLRKALWTNEPVIYLDSFDGTANERAVKNPRATNRSWNWPAGSKIKIRCYTNCDEAELILNGKSLGKQAVKNDHTLFFDAFDYEPGELLVKGYKNGKEICTDKLLTAGPVAAIKTNIYHDALIAKQTAYQQIEVNITDAKGILVNNADGLLNVKTNKDAVIMGIENGDATSHDSFTAAEHKVRNGSLIIYLKKLNPLTAVGIVLTYPGAAPVTVKL</sequence>
<evidence type="ECO:0000259" key="7">
    <source>
        <dbReference type="Pfam" id="PF16355"/>
    </source>
</evidence>
<comment type="caution">
    <text evidence="9">The sequence shown here is derived from an EMBL/GenBank/DDBJ whole genome shotgun (WGS) entry which is preliminary data.</text>
</comment>
<dbReference type="InterPro" id="IPR040605">
    <property type="entry name" value="Glyco_hydro2_dom5"/>
</dbReference>
<dbReference type="Pfam" id="PF00703">
    <property type="entry name" value="Glyco_hydro_2"/>
    <property type="match status" value="1"/>
</dbReference>
<dbReference type="InterPro" id="IPR036156">
    <property type="entry name" value="Beta-gal/glucu_dom_sf"/>
</dbReference>
<keyword evidence="10" id="KW-1185">Reference proteome</keyword>
<dbReference type="SUPFAM" id="SSF51445">
    <property type="entry name" value="(Trans)glycosidases"/>
    <property type="match status" value="1"/>
</dbReference>
<dbReference type="PANTHER" id="PTHR42732:SF1">
    <property type="entry name" value="BETA-MANNOSIDASE"/>
    <property type="match status" value="1"/>
</dbReference>
<feature type="domain" description="Glycoside hydrolase family 2" evidence="8">
    <location>
        <begin position="693"/>
        <end position="773"/>
    </location>
</feature>
<dbReference type="Pfam" id="PF16355">
    <property type="entry name" value="DUF4982"/>
    <property type="match status" value="1"/>
</dbReference>
<dbReference type="InterPro" id="IPR017853">
    <property type="entry name" value="GH"/>
</dbReference>
<dbReference type="Gene3D" id="2.60.120.260">
    <property type="entry name" value="Galactose-binding domain-like"/>
    <property type="match status" value="1"/>
</dbReference>
<dbReference type="InterPro" id="IPR006104">
    <property type="entry name" value="Glyco_hydro_2_N"/>
</dbReference>
<evidence type="ECO:0000259" key="6">
    <source>
        <dbReference type="Pfam" id="PF02837"/>
    </source>
</evidence>
<dbReference type="InterPro" id="IPR032311">
    <property type="entry name" value="DUF4982"/>
</dbReference>
<gene>
    <name evidence="9" type="ORF">GCM10023149_15290</name>
</gene>
<feature type="domain" description="Glycoside hydrolase family 2 immunoglobulin-like beta-sandwich" evidence="4">
    <location>
        <begin position="183"/>
        <end position="280"/>
    </location>
</feature>
<organism evidence="9 10">
    <name type="scientific">Mucilaginibacter gynuensis</name>
    <dbReference type="NCBI Taxonomy" id="1302236"/>
    <lineage>
        <taxon>Bacteria</taxon>
        <taxon>Pseudomonadati</taxon>
        <taxon>Bacteroidota</taxon>
        <taxon>Sphingobacteriia</taxon>
        <taxon>Sphingobacteriales</taxon>
        <taxon>Sphingobacteriaceae</taxon>
        <taxon>Mucilaginibacter</taxon>
    </lineage>
</organism>
<dbReference type="SUPFAM" id="SSF49303">
    <property type="entry name" value="beta-Galactosidase/glucuronidase domain"/>
    <property type="match status" value="1"/>
</dbReference>
<dbReference type="PRINTS" id="PR00132">
    <property type="entry name" value="GLHYDRLASE2"/>
</dbReference>
<accession>A0ABP8G5C3</accession>